<comment type="cofactor">
    <cofactor evidence="9">
        <name>Zn(2+)</name>
        <dbReference type="ChEBI" id="CHEBI:29105"/>
    </cofactor>
    <text evidence="9">Binds 1 zinc ion per subunit.</text>
</comment>
<evidence type="ECO:0000256" key="6">
    <source>
        <dbReference type="ARBA" id="ARBA00023015"/>
    </source>
</evidence>
<dbReference type="AlphaFoldDB" id="A0A922TNZ9"/>
<keyword evidence="8" id="KW-0804">Transcription</keyword>
<evidence type="ECO:0000313" key="12">
    <source>
        <dbReference type="Proteomes" id="UP000051085"/>
    </source>
</evidence>
<keyword evidence="9" id="KW-0479">Metal-binding</keyword>
<dbReference type="GO" id="GO:0045892">
    <property type="term" value="P:negative regulation of DNA-templated transcription"/>
    <property type="evidence" value="ECO:0007669"/>
    <property type="project" value="TreeGrafter"/>
</dbReference>
<name>A0A922TNZ9_9LACO</name>
<feature type="binding site" evidence="10">
    <location>
        <position position="130"/>
    </location>
    <ligand>
        <name>Fe cation</name>
        <dbReference type="ChEBI" id="CHEBI:24875"/>
    </ligand>
</feature>
<dbReference type="Proteomes" id="UP000051085">
    <property type="component" value="Unassembled WGS sequence"/>
</dbReference>
<dbReference type="InterPro" id="IPR036390">
    <property type="entry name" value="WH_DNA-bd_sf"/>
</dbReference>
<evidence type="ECO:0000256" key="5">
    <source>
        <dbReference type="ARBA" id="ARBA00022833"/>
    </source>
</evidence>
<keyword evidence="3" id="KW-0963">Cytoplasm</keyword>
<accession>A0A922TNZ9</accession>
<dbReference type="GO" id="GO:0005737">
    <property type="term" value="C:cytoplasm"/>
    <property type="evidence" value="ECO:0007669"/>
    <property type="project" value="UniProtKB-SubCell"/>
</dbReference>
<evidence type="ECO:0000256" key="7">
    <source>
        <dbReference type="ARBA" id="ARBA00023125"/>
    </source>
</evidence>
<evidence type="ECO:0000256" key="10">
    <source>
        <dbReference type="PIRSR" id="PIRSR602481-2"/>
    </source>
</evidence>
<feature type="binding site" evidence="9">
    <location>
        <position position="141"/>
    </location>
    <ligand>
        <name>Zn(2+)</name>
        <dbReference type="ChEBI" id="CHEBI:29105"/>
    </ligand>
</feature>
<reference evidence="11 12" key="1">
    <citation type="journal article" date="2015" name="Genome Announc.">
        <title>Expanding the biotechnology potential of lactobacilli through comparative genomics of 213 strains and associated genera.</title>
        <authorList>
            <person name="Sun Z."/>
            <person name="Harris H.M."/>
            <person name="McCann A."/>
            <person name="Guo C."/>
            <person name="Argimon S."/>
            <person name="Zhang W."/>
            <person name="Yang X."/>
            <person name="Jeffery I.B."/>
            <person name="Cooney J.C."/>
            <person name="Kagawa T.F."/>
            <person name="Liu W."/>
            <person name="Song Y."/>
            <person name="Salvetti E."/>
            <person name="Wrobel A."/>
            <person name="Rasinkangas P."/>
            <person name="Parkhill J."/>
            <person name="Rea M.C."/>
            <person name="O'Sullivan O."/>
            <person name="Ritari J."/>
            <person name="Douillard F.P."/>
            <person name="Paul Ross R."/>
            <person name="Yang R."/>
            <person name="Briner A.E."/>
            <person name="Felis G.E."/>
            <person name="de Vos W.M."/>
            <person name="Barrangou R."/>
            <person name="Klaenhammer T.R."/>
            <person name="Caufield P.W."/>
            <person name="Cui Y."/>
            <person name="Zhang H."/>
            <person name="O'Toole P.W."/>
        </authorList>
    </citation>
    <scope>NUCLEOTIDE SEQUENCE [LARGE SCALE GENOMIC DNA]</scope>
    <source>
        <strain evidence="11 12">DSM 8475</strain>
    </source>
</reference>
<keyword evidence="4" id="KW-0678">Repressor</keyword>
<dbReference type="GO" id="GO:0000976">
    <property type="term" value="F:transcription cis-regulatory region binding"/>
    <property type="evidence" value="ECO:0007669"/>
    <property type="project" value="TreeGrafter"/>
</dbReference>
<protein>
    <submittedName>
        <fullName evidence="11">Ferric uptake regulator family protein</fullName>
    </submittedName>
</protein>
<dbReference type="PANTHER" id="PTHR33202">
    <property type="entry name" value="ZINC UPTAKE REGULATION PROTEIN"/>
    <property type="match status" value="1"/>
</dbReference>
<dbReference type="PANTHER" id="PTHR33202:SF1">
    <property type="entry name" value="FERRIC UPTAKE REGULATION PROTEIN"/>
    <property type="match status" value="1"/>
</dbReference>
<evidence type="ECO:0000256" key="9">
    <source>
        <dbReference type="PIRSR" id="PIRSR602481-1"/>
    </source>
</evidence>
<comment type="cofactor">
    <cofactor evidence="10">
        <name>Mn(2+)</name>
        <dbReference type="ChEBI" id="CHEBI:29035"/>
    </cofactor>
    <cofactor evidence="10">
        <name>Fe(2+)</name>
        <dbReference type="ChEBI" id="CHEBI:29033"/>
    </cofactor>
    <text evidence="10">Binds 1 Mn(2+) or Fe(2+) ion per subunit.</text>
</comment>
<comment type="subcellular location">
    <subcellularLocation>
        <location evidence="1">Cytoplasm</location>
    </subcellularLocation>
</comment>
<organism evidence="11 12">
    <name type="scientific">Limosilactobacillus pontis DSM 8475</name>
    <dbReference type="NCBI Taxonomy" id="1423794"/>
    <lineage>
        <taxon>Bacteria</taxon>
        <taxon>Bacillati</taxon>
        <taxon>Bacillota</taxon>
        <taxon>Bacilli</taxon>
        <taxon>Lactobacillales</taxon>
        <taxon>Lactobacillaceae</taxon>
        <taxon>Limosilactobacillus</taxon>
    </lineage>
</organism>
<evidence type="ECO:0000256" key="2">
    <source>
        <dbReference type="ARBA" id="ARBA00007957"/>
    </source>
</evidence>
<dbReference type="EMBL" id="AZGO01000012">
    <property type="protein sequence ID" value="KRM37739.1"/>
    <property type="molecule type" value="Genomic_DNA"/>
</dbReference>
<keyword evidence="5 9" id="KW-0862">Zinc</keyword>
<comment type="caution">
    <text evidence="11">The sequence shown here is derived from an EMBL/GenBank/DDBJ whole genome shotgun (WGS) entry which is preliminary data.</text>
</comment>
<feature type="binding site" evidence="9">
    <location>
        <position position="138"/>
    </location>
    <ligand>
        <name>Zn(2+)</name>
        <dbReference type="ChEBI" id="CHEBI:29105"/>
    </ligand>
</feature>
<dbReference type="Gene3D" id="1.10.10.10">
    <property type="entry name" value="Winged helix-like DNA-binding domain superfamily/Winged helix DNA-binding domain"/>
    <property type="match status" value="1"/>
</dbReference>
<gene>
    <name evidence="11" type="ORF">FD34_GL001016</name>
</gene>
<dbReference type="GO" id="GO:0008270">
    <property type="term" value="F:zinc ion binding"/>
    <property type="evidence" value="ECO:0007669"/>
    <property type="project" value="TreeGrafter"/>
</dbReference>
<evidence type="ECO:0000313" key="11">
    <source>
        <dbReference type="EMBL" id="KRM37739.1"/>
    </source>
</evidence>
<comment type="similarity">
    <text evidence="2">Belongs to the Fur family.</text>
</comment>
<evidence type="ECO:0000256" key="1">
    <source>
        <dbReference type="ARBA" id="ARBA00004496"/>
    </source>
</evidence>
<dbReference type="InterPro" id="IPR002481">
    <property type="entry name" value="FUR"/>
</dbReference>
<feature type="binding site" evidence="10">
    <location>
        <position position="93"/>
    </location>
    <ligand>
        <name>Fe cation</name>
        <dbReference type="ChEBI" id="CHEBI:24875"/>
    </ligand>
</feature>
<keyword evidence="6" id="KW-0805">Transcription regulation</keyword>
<feature type="binding site" evidence="9">
    <location>
        <position position="102"/>
    </location>
    <ligand>
        <name>Zn(2+)</name>
        <dbReference type="ChEBI" id="CHEBI:29105"/>
    </ligand>
</feature>
<keyword evidence="7" id="KW-0238">DNA-binding</keyword>
<evidence type="ECO:0000256" key="3">
    <source>
        <dbReference type="ARBA" id="ARBA00022490"/>
    </source>
</evidence>
<dbReference type="InterPro" id="IPR043135">
    <property type="entry name" value="Fur_C"/>
</dbReference>
<proteinExistence type="inferred from homology"/>
<dbReference type="GO" id="GO:0003700">
    <property type="term" value="F:DNA-binding transcription factor activity"/>
    <property type="evidence" value="ECO:0007669"/>
    <property type="project" value="InterPro"/>
</dbReference>
<feature type="binding site" evidence="9">
    <location>
        <position position="99"/>
    </location>
    <ligand>
        <name>Zn(2+)</name>
        <dbReference type="ChEBI" id="CHEBI:29105"/>
    </ligand>
</feature>
<dbReference type="GO" id="GO:1900376">
    <property type="term" value="P:regulation of secondary metabolite biosynthetic process"/>
    <property type="evidence" value="ECO:0007669"/>
    <property type="project" value="TreeGrafter"/>
</dbReference>
<dbReference type="InterPro" id="IPR036388">
    <property type="entry name" value="WH-like_DNA-bd_sf"/>
</dbReference>
<keyword evidence="10" id="KW-0408">Iron</keyword>
<dbReference type="CDD" id="cd07153">
    <property type="entry name" value="Fur_like"/>
    <property type="match status" value="1"/>
</dbReference>
<sequence>MIVDKLVERAQAVLKKHHLRWTKQRKMMIAAVAADPTRYVDITKVDQYLRRDYPGLSHNTIYRNFKEFEELGIVELRQHNDQMQVKYRCDPVHHHHFICDRCGRVQEIKMMPIDDAFFERQLPGIKITGHSFELHGICAQCRAAQAGDK</sequence>
<evidence type="ECO:0000256" key="8">
    <source>
        <dbReference type="ARBA" id="ARBA00023163"/>
    </source>
</evidence>
<dbReference type="Gene3D" id="3.30.1490.190">
    <property type="match status" value="1"/>
</dbReference>
<dbReference type="Pfam" id="PF01475">
    <property type="entry name" value="FUR"/>
    <property type="match status" value="1"/>
</dbReference>
<dbReference type="SUPFAM" id="SSF46785">
    <property type="entry name" value="Winged helix' DNA-binding domain"/>
    <property type="match status" value="1"/>
</dbReference>
<evidence type="ECO:0000256" key="4">
    <source>
        <dbReference type="ARBA" id="ARBA00022491"/>
    </source>
</evidence>